<protein>
    <submittedName>
        <fullName evidence="1">Uncharacterized protein</fullName>
    </submittedName>
</protein>
<dbReference type="AlphaFoldDB" id="X1PFQ0"/>
<organism evidence="1">
    <name type="scientific">marine sediment metagenome</name>
    <dbReference type="NCBI Taxonomy" id="412755"/>
    <lineage>
        <taxon>unclassified sequences</taxon>
        <taxon>metagenomes</taxon>
        <taxon>ecological metagenomes</taxon>
    </lineage>
</organism>
<evidence type="ECO:0000313" key="1">
    <source>
        <dbReference type="EMBL" id="GAI55127.1"/>
    </source>
</evidence>
<sequence length="88" mass="10175">MDDRLRHQLQEILEQAEVEGESETFLRQALAIDIPVEDGPWLKSVFRLAAIFLELAYGSKKEANKALPWLLFSLGMAYEKYYQRLQSG</sequence>
<name>X1PFQ0_9ZZZZ</name>
<reference evidence="1" key="1">
    <citation type="journal article" date="2014" name="Front. Microbiol.">
        <title>High frequency of phylogenetically diverse reductive dehalogenase-homologous genes in deep subseafloor sedimentary metagenomes.</title>
        <authorList>
            <person name="Kawai M."/>
            <person name="Futagami T."/>
            <person name="Toyoda A."/>
            <person name="Takaki Y."/>
            <person name="Nishi S."/>
            <person name="Hori S."/>
            <person name="Arai W."/>
            <person name="Tsubouchi T."/>
            <person name="Morono Y."/>
            <person name="Uchiyama I."/>
            <person name="Ito T."/>
            <person name="Fujiyama A."/>
            <person name="Inagaki F."/>
            <person name="Takami H."/>
        </authorList>
    </citation>
    <scope>NUCLEOTIDE SEQUENCE</scope>
    <source>
        <strain evidence="1">Expedition CK06-06</strain>
    </source>
</reference>
<proteinExistence type="predicted"/>
<dbReference type="EMBL" id="BARV01040553">
    <property type="protein sequence ID" value="GAI55127.1"/>
    <property type="molecule type" value="Genomic_DNA"/>
</dbReference>
<gene>
    <name evidence="1" type="ORF">S06H3_61746</name>
</gene>
<accession>X1PFQ0</accession>
<comment type="caution">
    <text evidence="1">The sequence shown here is derived from an EMBL/GenBank/DDBJ whole genome shotgun (WGS) entry which is preliminary data.</text>
</comment>